<sequence>MRERLPIPSVFARLADDRGQTLVVAALCMVVLLGFMGLAIDIGNLRYQKRALQTVADAAALAAAIEVRICGTTSNCPAMKAAAQQAVAENGYTVTTTLTNCAGTAGPGFTLTVNNPPCSLSTDPNAGAPHYNYAEAIVTENVPTYFARILGISTVPISARAEAARGVGGPCIYALDPAGAPAIQMTAALGMNIPCGIVDESSAANAFSCAVGLAINVPSINITGGASGLLCTTSPPPHTGVPVPQPADPLAYLPAPAAASGTCGTSTGSPYTGSSSQVLITLGLGSNIVFHPGVYCGGISIIAGLLTNITFTPGVYILRQGPGLLGTTGGLSINISAISTITGNGVMFYNQGTIGSFSIGAASLLGLSTVSLSAATSGEYGGVLFFQAHGVTALGNFSNILSSSLFTGAIYLPDAPLDYDLNAVSASYNILVAKDITFTGAILSGFGNNYATLQSGSPLNGDNVELVQ</sequence>
<feature type="transmembrane region" description="Helical" evidence="1">
    <location>
        <begin position="21"/>
        <end position="40"/>
    </location>
</feature>
<keyword evidence="5" id="KW-1185">Reference proteome</keyword>
<dbReference type="Pfam" id="PF13400">
    <property type="entry name" value="Tad"/>
    <property type="match status" value="1"/>
</dbReference>
<feature type="domain" description="Putative Flp pilus-assembly TadG-like N-terminal" evidence="3">
    <location>
        <begin position="19"/>
        <end position="64"/>
    </location>
</feature>
<protein>
    <recommendedName>
        <fullName evidence="6">Flp pilus-assembly TadG-like N-terminal domain-containing protein</fullName>
    </recommendedName>
</protein>
<evidence type="ECO:0000313" key="5">
    <source>
        <dbReference type="Proteomes" id="UP000538666"/>
    </source>
</evidence>
<evidence type="ECO:0000259" key="3">
    <source>
        <dbReference type="Pfam" id="PF13400"/>
    </source>
</evidence>
<dbReference type="OrthoDB" id="7210116at2"/>
<dbReference type="InterPro" id="IPR018705">
    <property type="entry name" value="DUF2134_membrane"/>
</dbReference>
<evidence type="ECO:0008006" key="6">
    <source>
        <dbReference type="Google" id="ProtNLM"/>
    </source>
</evidence>
<evidence type="ECO:0000256" key="1">
    <source>
        <dbReference type="SAM" id="Phobius"/>
    </source>
</evidence>
<gene>
    <name evidence="4" type="ORF">HNQ77_000589</name>
</gene>
<comment type="caution">
    <text evidence="4">The sequence shown here is derived from an EMBL/GenBank/DDBJ whole genome shotgun (WGS) entry which is preliminary data.</text>
</comment>
<accession>A0A841JUJ2</accession>
<keyword evidence="1" id="KW-0472">Membrane</keyword>
<reference evidence="4 5" key="1">
    <citation type="submission" date="2020-08" db="EMBL/GenBank/DDBJ databases">
        <title>Genomic Encyclopedia of Type Strains, Phase IV (KMG-IV): sequencing the most valuable type-strain genomes for metagenomic binning, comparative biology and taxonomic classification.</title>
        <authorList>
            <person name="Goeker M."/>
        </authorList>
    </citation>
    <scope>NUCLEOTIDE SEQUENCE [LARGE SCALE GENOMIC DNA]</scope>
    <source>
        <strain evidence="4 5">DSM 103733</strain>
    </source>
</reference>
<evidence type="ECO:0000313" key="4">
    <source>
        <dbReference type="EMBL" id="MBB6142651.1"/>
    </source>
</evidence>
<dbReference type="Proteomes" id="UP000538666">
    <property type="component" value="Unassembled WGS sequence"/>
</dbReference>
<feature type="domain" description="DUF2134" evidence="2">
    <location>
        <begin position="74"/>
        <end position="163"/>
    </location>
</feature>
<dbReference type="EMBL" id="JACHEK010000001">
    <property type="protein sequence ID" value="MBB6142651.1"/>
    <property type="molecule type" value="Genomic_DNA"/>
</dbReference>
<dbReference type="AlphaFoldDB" id="A0A841JUJ2"/>
<keyword evidence="1" id="KW-1133">Transmembrane helix</keyword>
<dbReference type="Pfam" id="PF09977">
    <property type="entry name" value="Tad_C"/>
    <property type="match status" value="1"/>
</dbReference>
<organism evidence="4 5">
    <name type="scientific">Silvibacterium bohemicum</name>
    <dbReference type="NCBI Taxonomy" id="1577686"/>
    <lineage>
        <taxon>Bacteria</taxon>
        <taxon>Pseudomonadati</taxon>
        <taxon>Acidobacteriota</taxon>
        <taxon>Terriglobia</taxon>
        <taxon>Terriglobales</taxon>
        <taxon>Acidobacteriaceae</taxon>
        <taxon>Silvibacterium</taxon>
    </lineage>
</organism>
<dbReference type="RefSeq" id="WP_050057850.1">
    <property type="nucleotide sequence ID" value="NZ_JACHEK010000001.1"/>
</dbReference>
<proteinExistence type="predicted"/>
<dbReference type="InterPro" id="IPR028087">
    <property type="entry name" value="Tad_N"/>
</dbReference>
<keyword evidence="1" id="KW-0812">Transmembrane</keyword>
<evidence type="ECO:0000259" key="2">
    <source>
        <dbReference type="Pfam" id="PF09977"/>
    </source>
</evidence>
<name>A0A841JUJ2_9BACT</name>